<keyword evidence="3" id="KW-1185">Reference proteome</keyword>
<dbReference type="EMBL" id="QLNT01000023">
    <property type="protein sequence ID" value="KAF3060438.1"/>
    <property type="molecule type" value="Genomic_DNA"/>
</dbReference>
<accession>A0A9P4X781</accession>
<reference evidence="2 3" key="1">
    <citation type="submission" date="2018-06" db="EMBL/GenBank/DDBJ databases">
        <title>Genome analysis of cellulolytic fungus Trichoderma lentiforme CFAM-422.</title>
        <authorList>
            <person name="Steindorff A.S."/>
            <person name="Formighieri E.F."/>
            <person name="Midorikawa G.E.O."/>
            <person name="Tamietti M.S."/>
            <person name="Ramos E.Z."/>
            <person name="Silva A.S."/>
            <person name="Bon E.P.S."/>
            <person name="Mendes T.D."/>
            <person name="Damaso M.C.T."/>
            <person name="Favaro L.C.L."/>
        </authorList>
    </citation>
    <scope>NUCLEOTIDE SEQUENCE [LARGE SCALE GENOMIC DNA]</scope>
    <source>
        <strain evidence="2 3">CFAM-422</strain>
    </source>
</reference>
<comment type="caution">
    <text evidence="2">The sequence shown here is derived from an EMBL/GenBank/DDBJ whole genome shotgun (WGS) entry which is preliminary data.</text>
</comment>
<protein>
    <submittedName>
        <fullName evidence="2">Uncharacterized protein</fullName>
    </submittedName>
</protein>
<dbReference type="Proteomes" id="UP000801864">
    <property type="component" value="Unassembled WGS sequence"/>
</dbReference>
<dbReference type="AlphaFoldDB" id="A0A9P4X781"/>
<name>A0A9P4X781_9HYPO</name>
<evidence type="ECO:0000256" key="1">
    <source>
        <dbReference type="SAM" id="MobiDB-lite"/>
    </source>
</evidence>
<gene>
    <name evidence="2" type="ORF">CFAM422_011322</name>
</gene>
<evidence type="ECO:0000313" key="2">
    <source>
        <dbReference type="EMBL" id="KAF3060438.1"/>
    </source>
</evidence>
<sequence length="320" mass="36841">MVQHYQISDSDVLRAPSLANDRPSRVDITLKEQTIVCFKLLFSNGRYASVKFYITPFHYAKVQHILFKIEGEYTLSDNSIYADEVITAAQLIYDTYINPIWFANNRSLKHHQKEFESDSDSENDSEPERDTKMVPRRSLNRNKPESLAGSLIKTIKNGQDKLMKRGTKPDQEANHNHAVLPHIIPSACTNHDFDQTKASLLNLETYYKKKNDKKKMWTAWFLYSCLQLVIEEANPLPPNQHHKHKPFLGARVANLIVNKLLQSDEFNHRLSKPAELTPEGIDDLSNRVAKELHKIINTPPPFSLIPFPALWLSILFPTIQ</sequence>
<organism evidence="2 3">
    <name type="scientific">Trichoderma lentiforme</name>
    <dbReference type="NCBI Taxonomy" id="1567552"/>
    <lineage>
        <taxon>Eukaryota</taxon>
        <taxon>Fungi</taxon>
        <taxon>Dikarya</taxon>
        <taxon>Ascomycota</taxon>
        <taxon>Pezizomycotina</taxon>
        <taxon>Sordariomycetes</taxon>
        <taxon>Hypocreomycetidae</taxon>
        <taxon>Hypocreales</taxon>
        <taxon>Hypocreaceae</taxon>
        <taxon>Trichoderma</taxon>
    </lineage>
</organism>
<feature type="region of interest" description="Disordered" evidence="1">
    <location>
        <begin position="113"/>
        <end position="142"/>
    </location>
</feature>
<evidence type="ECO:0000313" key="3">
    <source>
        <dbReference type="Proteomes" id="UP000801864"/>
    </source>
</evidence>
<proteinExistence type="predicted"/>